<gene>
    <name evidence="2" type="ORF">EH32_10255</name>
</gene>
<dbReference type="PATRIC" id="fig|39960.10.peg.14"/>
<comment type="caution">
    <text evidence="2">The sequence shown here is derived from an EMBL/GenBank/DDBJ whole genome shotgun (WGS) entry which is preliminary data.</text>
</comment>
<organism evidence="2 3">
    <name type="scientific">Erythrobacter litoralis</name>
    <dbReference type="NCBI Taxonomy" id="39960"/>
    <lineage>
        <taxon>Bacteria</taxon>
        <taxon>Pseudomonadati</taxon>
        <taxon>Pseudomonadota</taxon>
        <taxon>Alphaproteobacteria</taxon>
        <taxon>Sphingomonadales</taxon>
        <taxon>Erythrobacteraceae</taxon>
        <taxon>Erythrobacter/Porphyrobacter group</taxon>
        <taxon>Erythrobacter</taxon>
    </lineage>
</organism>
<evidence type="ECO:0008006" key="4">
    <source>
        <dbReference type="Google" id="ProtNLM"/>
    </source>
</evidence>
<dbReference type="InterPro" id="IPR025514">
    <property type="entry name" value="DUF4402"/>
</dbReference>
<protein>
    <recommendedName>
        <fullName evidence="4">DUF4402 domain-containing protein</fullName>
    </recommendedName>
</protein>
<keyword evidence="3" id="KW-1185">Reference proteome</keyword>
<dbReference type="EMBL" id="JMIX01000005">
    <property type="protein sequence ID" value="KEO96600.1"/>
    <property type="molecule type" value="Genomic_DNA"/>
</dbReference>
<reference evidence="2 3" key="1">
    <citation type="submission" date="2014-04" db="EMBL/GenBank/DDBJ databases">
        <title>A comprehensive comparison of genomes of Erythrobacter spp. Strains.</title>
        <authorList>
            <person name="Zheng Q."/>
        </authorList>
    </citation>
    <scope>NUCLEOTIDE SEQUENCE [LARGE SCALE GENOMIC DNA]</scope>
    <source>
        <strain evidence="2 3">DSM 8509</strain>
    </source>
</reference>
<keyword evidence="1" id="KW-0732">Signal</keyword>
<dbReference type="Proteomes" id="UP000027866">
    <property type="component" value="Unassembled WGS sequence"/>
</dbReference>
<evidence type="ECO:0000313" key="3">
    <source>
        <dbReference type="Proteomes" id="UP000027866"/>
    </source>
</evidence>
<dbReference type="KEGG" id="elq:Ga0102493_11951"/>
<evidence type="ECO:0000313" key="2">
    <source>
        <dbReference type="EMBL" id="KEO96600.1"/>
    </source>
</evidence>
<dbReference type="Pfam" id="PF14352">
    <property type="entry name" value="DUF4402"/>
    <property type="match status" value="1"/>
</dbReference>
<dbReference type="AlphaFoldDB" id="A0A074MV20"/>
<sequence>MTKTIRFGAAGIALFAAMGMSNAAFAQDAATATATAEVLDSLTLNNTAGLDFGTMIVDGLGSVSLAADGTLDCSAADIVCSGTAAVAAFDVTGTANQAVTINLPTGNIDLNHPDFTGASVGEHTIELNTFVSNAAGNEITLDGAGEGDFTVGGTINFDGSEVAGIYTGSFDVSVEYS</sequence>
<evidence type="ECO:0000256" key="1">
    <source>
        <dbReference type="SAM" id="SignalP"/>
    </source>
</evidence>
<accession>A0A074MV20</accession>
<name>A0A074MV20_9SPHN</name>
<feature type="signal peptide" evidence="1">
    <location>
        <begin position="1"/>
        <end position="26"/>
    </location>
</feature>
<dbReference type="RefSeq" id="WP_034902714.1">
    <property type="nucleotide sequence ID" value="NZ_CP017057.1"/>
</dbReference>
<proteinExistence type="predicted"/>
<feature type="chain" id="PRO_5001699479" description="DUF4402 domain-containing protein" evidence="1">
    <location>
        <begin position="27"/>
        <end position="177"/>
    </location>
</feature>